<protein>
    <submittedName>
        <fullName evidence="1">Uncharacterized protein</fullName>
    </submittedName>
</protein>
<sequence length="54" mass="6043">MPDGIDRSLLHTCLQFLLAKSKDNIWITASCVTVGKVDPTNHPHFQEANQSIHN</sequence>
<proteinExistence type="predicted"/>
<dbReference type="EMBL" id="GBRH01199678">
    <property type="protein sequence ID" value="JAD98217.1"/>
    <property type="molecule type" value="Transcribed_RNA"/>
</dbReference>
<name>A0A0A9EQC1_ARUDO</name>
<evidence type="ECO:0000313" key="1">
    <source>
        <dbReference type="EMBL" id="JAD98217.1"/>
    </source>
</evidence>
<accession>A0A0A9EQC1</accession>
<reference evidence="1" key="2">
    <citation type="journal article" date="2015" name="Data Brief">
        <title>Shoot transcriptome of the giant reed, Arundo donax.</title>
        <authorList>
            <person name="Barrero R.A."/>
            <person name="Guerrero F.D."/>
            <person name="Moolhuijzen P."/>
            <person name="Goolsby J.A."/>
            <person name="Tidwell J."/>
            <person name="Bellgard S.E."/>
            <person name="Bellgard M.I."/>
        </authorList>
    </citation>
    <scope>NUCLEOTIDE SEQUENCE</scope>
    <source>
        <tissue evidence="1">Shoot tissue taken approximately 20 cm above the soil surface</tissue>
    </source>
</reference>
<organism evidence="1">
    <name type="scientific">Arundo donax</name>
    <name type="common">Giant reed</name>
    <name type="synonym">Donax arundinaceus</name>
    <dbReference type="NCBI Taxonomy" id="35708"/>
    <lineage>
        <taxon>Eukaryota</taxon>
        <taxon>Viridiplantae</taxon>
        <taxon>Streptophyta</taxon>
        <taxon>Embryophyta</taxon>
        <taxon>Tracheophyta</taxon>
        <taxon>Spermatophyta</taxon>
        <taxon>Magnoliopsida</taxon>
        <taxon>Liliopsida</taxon>
        <taxon>Poales</taxon>
        <taxon>Poaceae</taxon>
        <taxon>PACMAD clade</taxon>
        <taxon>Arundinoideae</taxon>
        <taxon>Arundineae</taxon>
        <taxon>Arundo</taxon>
    </lineage>
</organism>
<reference evidence="1" key="1">
    <citation type="submission" date="2014-09" db="EMBL/GenBank/DDBJ databases">
        <authorList>
            <person name="Magalhaes I.L.F."/>
            <person name="Oliveira U."/>
            <person name="Santos F.R."/>
            <person name="Vidigal T.H.D.A."/>
            <person name="Brescovit A.D."/>
            <person name="Santos A.J."/>
        </authorList>
    </citation>
    <scope>NUCLEOTIDE SEQUENCE</scope>
    <source>
        <tissue evidence="1">Shoot tissue taken approximately 20 cm above the soil surface</tissue>
    </source>
</reference>
<dbReference type="AlphaFoldDB" id="A0A0A9EQC1"/>